<feature type="transmembrane region" description="Helical" evidence="1">
    <location>
        <begin position="147"/>
        <end position="170"/>
    </location>
</feature>
<keyword evidence="3" id="KW-1185">Reference proteome</keyword>
<name>A0A4R9GQ21_9LEPT</name>
<evidence type="ECO:0000313" key="2">
    <source>
        <dbReference type="EMBL" id="TGK17932.1"/>
    </source>
</evidence>
<evidence type="ECO:0000313" key="3">
    <source>
        <dbReference type="Proteomes" id="UP000297855"/>
    </source>
</evidence>
<gene>
    <name evidence="2" type="ORF">EHO61_10720</name>
</gene>
<dbReference type="RefSeq" id="WP_135813593.1">
    <property type="nucleotide sequence ID" value="NZ_RQEV01000011.1"/>
</dbReference>
<feature type="transmembrane region" description="Helical" evidence="1">
    <location>
        <begin position="249"/>
        <end position="267"/>
    </location>
</feature>
<feature type="transmembrane region" description="Helical" evidence="1">
    <location>
        <begin position="70"/>
        <end position="91"/>
    </location>
</feature>
<sequence>MNRQPTQSFSFFVSSLFRQLPILVRLTFLQVVRRKALFFLFSLLGFFLLGEWFCTSSVEDKILKGVSNGAYFTLSSLWITVFLVMMTSDLLRQDLDSQIHTLWLSRPLDLLTYLAGKGITLLLLVILFLLGAFAVHSAFAPDIPWEFLTYQGVMFLAYGFLVVFALLLTLTANQTISVLFSFGLLLGTAILDFIVYNGIVDGSRELAEAQKLFVKISYWILPQLGTVYFHSGRLLEGNVEDPQSYGPYSFLQVGAWILVLKLALIGTSRRKEI</sequence>
<reference evidence="2" key="1">
    <citation type="journal article" date="2019" name="PLoS Negl. Trop. Dis.">
        <title>Revisiting the worldwide diversity of Leptospira species in the environment.</title>
        <authorList>
            <person name="Vincent A.T."/>
            <person name="Schiettekatte O."/>
            <person name="Bourhy P."/>
            <person name="Veyrier F.J."/>
            <person name="Picardeau M."/>
        </authorList>
    </citation>
    <scope>NUCLEOTIDE SEQUENCE [LARGE SCALE GENOMIC DNA]</scope>
    <source>
        <strain evidence="2">SCS5</strain>
    </source>
</reference>
<dbReference type="OrthoDB" id="341620at2"/>
<dbReference type="AlphaFoldDB" id="A0A4R9GQ21"/>
<comment type="caution">
    <text evidence="2">The sequence shown here is derived from an EMBL/GenBank/DDBJ whole genome shotgun (WGS) entry which is preliminary data.</text>
</comment>
<accession>A0A4R9GQ21</accession>
<keyword evidence="1" id="KW-0472">Membrane</keyword>
<feature type="transmembrane region" description="Helical" evidence="1">
    <location>
        <begin position="176"/>
        <end position="200"/>
    </location>
</feature>
<feature type="transmembrane region" description="Helical" evidence="1">
    <location>
        <begin position="111"/>
        <end position="135"/>
    </location>
</feature>
<dbReference type="EMBL" id="RQEV01000011">
    <property type="protein sequence ID" value="TGK17932.1"/>
    <property type="molecule type" value="Genomic_DNA"/>
</dbReference>
<dbReference type="Proteomes" id="UP000297855">
    <property type="component" value="Unassembled WGS sequence"/>
</dbReference>
<keyword evidence="1" id="KW-0812">Transmembrane</keyword>
<protein>
    <submittedName>
        <fullName evidence="2">ABC transporter permease</fullName>
    </submittedName>
</protein>
<proteinExistence type="predicted"/>
<evidence type="ECO:0000256" key="1">
    <source>
        <dbReference type="SAM" id="Phobius"/>
    </source>
</evidence>
<feature type="transmembrane region" description="Helical" evidence="1">
    <location>
        <begin position="36"/>
        <end position="58"/>
    </location>
</feature>
<keyword evidence="1" id="KW-1133">Transmembrane helix</keyword>
<organism evidence="2 3">
    <name type="scientific">Leptospira fluminis</name>
    <dbReference type="NCBI Taxonomy" id="2484979"/>
    <lineage>
        <taxon>Bacteria</taxon>
        <taxon>Pseudomonadati</taxon>
        <taxon>Spirochaetota</taxon>
        <taxon>Spirochaetia</taxon>
        <taxon>Leptospirales</taxon>
        <taxon>Leptospiraceae</taxon>
        <taxon>Leptospira</taxon>
    </lineage>
</organism>